<dbReference type="InterPro" id="IPR023302">
    <property type="entry name" value="Pept_S9A_N"/>
</dbReference>
<dbReference type="InterPro" id="IPR051543">
    <property type="entry name" value="Serine_Peptidase_S9A"/>
</dbReference>
<sequence length="693" mass="77130">MSLVQPPVAERRDHSFTHHGVTIHDPYAWLRDAGYPNVTDEEVLGYLKAENAFFEAAFEEPNKALIDTVFEEMKGRIKEDLSSVPMANGPYEYWWAFQPGAQYRQWFRRKLVLSQAEGLDGTGEELIFDEVAAAAGLDYFRLGAIVASPDHKLLATLVDDDGSERFKLRIRDIATAKDIETVTEVGIGSPVWTSDSKAIVFTEVNEHWRSDKAKLHRLGDDPAKAQILYEEHEDKGFSVGVDRSHDKSLIFISTGDNTSNEVRFVPADNPAAEQVLVAPRRPNFEYQCDAAHGRLWIVTNDEHINFRLVSAPVDNPGNWREEIAGSDRTYLRGATAYRDHLALTTRVDGLDQLILRTYEGAEKRLPFKEAAYSAYFGGNPEFAPQTYRIGYSSMVTPPTVYDYHPDEDRLEVRRVLEIPSGYDPGLYVTERRMIAARDGAQVPVSILRRKDFPQDGSGKLFLYGYGAYAIAIPPSFNTNHFSLVDRGFAFAIAHIRGGDDLGHGWYQDGKLAKRINAFNDFVDVARGLVELGYAKAGNIAAEGRSAGGELMGAVANQAPELWGAIIAGVPFVDVLNTMLDDELPLTPGEWPEWGNPITDKAAFDLIRSYSPYDNVEAKPYPAMLIMGGLHDPRVTYWEPAKWAAKLRATKTDDNLLLLKTEMGAGHGGKSGRWDALKEDAEAYTFVLTQLGAA</sequence>
<organism evidence="7 8">
    <name type="scientific">Sphingomonas alba</name>
    <dbReference type="NCBI Taxonomy" id="2908208"/>
    <lineage>
        <taxon>Bacteria</taxon>
        <taxon>Pseudomonadati</taxon>
        <taxon>Pseudomonadota</taxon>
        <taxon>Alphaproteobacteria</taxon>
        <taxon>Sphingomonadales</taxon>
        <taxon>Sphingomonadaceae</taxon>
        <taxon>Sphingomonas</taxon>
    </lineage>
</organism>
<evidence type="ECO:0000256" key="1">
    <source>
        <dbReference type="ARBA" id="ARBA00005228"/>
    </source>
</evidence>
<evidence type="ECO:0000313" key="7">
    <source>
        <dbReference type="EMBL" id="MCL6683602.1"/>
    </source>
</evidence>
<evidence type="ECO:0000256" key="3">
    <source>
        <dbReference type="ARBA" id="ARBA00022801"/>
    </source>
</evidence>
<dbReference type="SUPFAM" id="SSF53474">
    <property type="entry name" value="alpha/beta-Hydrolases"/>
    <property type="match status" value="1"/>
</dbReference>
<feature type="domain" description="Peptidase S9 prolyl oligopeptidase catalytic" evidence="5">
    <location>
        <begin position="474"/>
        <end position="691"/>
    </location>
</feature>
<dbReference type="InterPro" id="IPR002470">
    <property type="entry name" value="Peptidase_S9A"/>
</dbReference>
<dbReference type="PANTHER" id="PTHR11757">
    <property type="entry name" value="PROTEASE FAMILY S9A OLIGOPEPTIDASE"/>
    <property type="match status" value="1"/>
</dbReference>
<gene>
    <name evidence="7" type="ORF">LZ536_06770</name>
</gene>
<proteinExistence type="inferred from homology"/>
<evidence type="ECO:0000259" key="6">
    <source>
        <dbReference type="Pfam" id="PF02897"/>
    </source>
</evidence>
<dbReference type="Proteomes" id="UP001165363">
    <property type="component" value="Unassembled WGS sequence"/>
</dbReference>
<comment type="similarity">
    <text evidence="1">Belongs to the peptidase S9A family.</text>
</comment>
<dbReference type="Gene3D" id="3.40.50.1820">
    <property type="entry name" value="alpha/beta hydrolase"/>
    <property type="match status" value="1"/>
</dbReference>
<evidence type="ECO:0000256" key="2">
    <source>
        <dbReference type="ARBA" id="ARBA00022670"/>
    </source>
</evidence>
<accession>A0ABT0RM97</accession>
<dbReference type="InterPro" id="IPR001375">
    <property type="entry name" value="Peptidase_S9_cat"/>
</dbReference>
<comment type="caution">
    <text evidence="7">The sequence shown here is derived from an EMBL/GenBank/DDBJ whole genome shotgun (WGS) entry which is preliminary data.</text>
</comment>
<dbReference type="SUPFAM" id="SSF50993">
    <property type="entry name" value="Peptidase/esterase 'gauge' domain"/>
    <property type="match status" value="1"/>
</dbReference>
<name>A0ABT0RM97_9SPHN</name>
<dbReference type="PRINTS" id="PR00862">
    <property type="entry name" value="PROLIGOPTASE"/>
</dbReference>
<dbReference type="InterPro" id="IPR029058">
    <property type="entry name" value="AB_hydrolase_fold"/>
</dbReference>
<dbReference type="Pfam" id="PF02897">
    <property type="entry name" value="Peptidase_S9_N"/>
    <property type="match status" value="1"/>
</dbReference>
<dbReference type="Pfam" id="PF00326">
    <property type="entry name" value="Peptidase_S9"/>
    <property type="match status" value="1"/>
</dbReference>
<evidence type="ECO:0000256" key="4">
    <source>
        <dbReference type="ARBA" id="ARBA00022825"/>
    </source>
</evidence>
<keyword evidence="8" id="KW-1185">Reference proteome</keyword>
<keyword evidence="2" id="KW-0645">Protease</keyword>
<feature type="domain" description="Peptidase S9A N-terminal" evidence="6">
    <location>
        <begin position="7"/>
        <end position="413"/>
    </location>
</feature>
<dbReference type="PANTHER" id="PTHR11757:SF19">
    <property type="entry name" value="PROLYL ENDOPEPTIDASE-LIKE"/>
    <property type="match status" value="1"/>
</dbReference>
<dbReference type="EMBL" id="JAMGBD010000001">
    <property type="protein sequence ID" value="MCL6683602.1"/>
    <property type="molecule type" value="Genomic_DNA"/>
</dbReference>
<dbReference type="Gene3D" id="2.130.10.120">
    <property type="entry name" value="Prolyl oligopeptidase, N-terminal domain"/>
    <property type="match status" value="1"/>
</dbReference>
<keyword evidence="3" id="KW-0378">Hydrolase</keyword>
<evidence type="ECO:0000259" key="5">
    <source>
        <dbReference type="Pfam" id="PF00326"/>
    </source>
</evidence>
<dbReference type="RefSeq" id="WP_249847652.1">
    <property type="nucleotide sequence ID" value="NZ_JAMGBD010000001.1"/>
</dbReference>
<evidence type="ECO:0000313" key="8">
    <source>
        <dbReference type="Proteomes" id="UP001165363"/>
    </source>
</evidence>
<keyword evidence="4" id="KW-0720">Serine protease</keyword>
<reference evidence="7" key="1">
    <citation type="submission" date="2022-05" db="EMBL/GenBank/DDBJ databases">
        <authorList>
            <person name="Jo J.-H."/>
            <person name="Im W.-T."/>
        </authorList>
    </citation>
    <scope>NUCLEOTIDE SEQUENCE</scope>
    <source>
        <strain evidence="7">SE158</strain>
    </source>
</reference>
<protein>
    <submittedName>
        <fullName evidence="7">S9 family peptidase</fullName>
    </submittedName>
</protein>